<evidence type="ECO:0000256" key="1">
    <source>
        <dbReference type="SAM" id="SignalP"/>
    </source>
</evidence>
<accession>A0A511SVW7</accession>
<organism evidence="2 5">
    <name type="scientific">Myxococcus fulvus</name>
    <dbReference type="NCBI Taxonomy" id="33"/>
    <lineage>
        <taxon>Bacteria</taxon>
        <taxon>Pseudomonadati</taxon>
        <taxon>Myxococcota</taxon>
        <taxon>Myxococcia</taxon>
        <taxon>Myxococcales</taxon>
        <taxon>Cystobacterineae</taxon>
        <taxon>Myxococcaceae</taxon>
        <taxon>Myxococcus</taxon>
    </lineage>
</organism>
<evidence type="ECO:0000313" key="3">
    <source>
        <dbReference type="EMBL" id="SET60057.1"/>
    </source>
</evidence>
<dbReference type="AlphaFoldDB" id="A0A511SVW7"/>
<feature type="chain" id="PRO_5023127112" description="Lipoprotein" evidence="1">
    <location>
        <begin position="29"/>
        <end position="277"/>
    </location>
</feature>
<dbReference type="EMBL" id="FOIB01000002">
    <property type="protein sequence ID" value="SET60057.1"/>
    <property type="molecule type" value="Genomic_DNA"/>
</dbReference>
<protein>
    <recommendedName>
        <fullName evidence="6">Lipoprotein</fullName>
    </recommendedName>
</protein>
<proteinExistence type="predicted"/>
<evidence type="ECO:0008006" key="6">
    <source>
        <dbReference type="Google" id="ProtNLM"/>
    </source>
</evidence>
<evidence type="ECO:0000313" key="5">
    <source>
        <dbReference type="Proteomes" id="UP000321514"/>
    </source>
</evidence>
<dbReference type="Proteomes" id="UP000321514">
    <property type="component" value="Unassembled WGS sequence"/>
</dbReference>
<gene>
    <name evidence="2" type="ORF">MFU01_10830</name>
    <name evidence="3" type="ORF">SAMN05443572_102839</name>
</gene>
<reference evidence="3 4" key="1">
    <citation type="submission" date="2016-10" db="EMBL/GenBank/DDBJ databases">
        <authorList>
            <person name="Varghese N."/>
            <person name="Submissions S."/>
        </authorList>
    </citation>
    <scope>NUCLEOTIDE SEQUENCE [LARGE SCALE GENOMIC DNA]</scope>
    <source>
        <strain evidence="3 4">DSM 16525</strain>
    </source>
</reference>
<dbReference type="Proteomes" id="UP000183760">
    <property type="component" value="Unassembled WGS sequence"/>
</dbReference>
<sequence>MIPEVNFLRNLVAVIVTTLVLGSTPGLAASPVEAGKVFVGPEGEEVAVVPLAPRSNKKYLLRVQGTGSEIDGKVLPFDLNDSSSMSSEQHSYKTQWRGRGYTVLYMRNSKYELYVPGRGKEIRVTFDEKRSKALDAEDVYDLHQKQKKDGTVAKLMAFDRKGEIAKQEKDYVTHVQDANTACGTSLAAAIDWTSINDEQLKELSISSYCEAPLASLKQLCTVSNVAKQTVKEKLKQVSCRFGNALEPKVEGDKLIWTTSRDASNQQEFATKFFKTNL</sequence>
<evidence type="ECO:0000313" key="4">
    <source>
        <dbReference type="Proteomes" id="UP000183760"/>
    </source>
</evidence>
<feature type="signal peptide" evidence="1">
    <location>
        <begin position="1"/>
        <end position="28"/>
    </location>
</feature>
<name>A0A511SVW7_MYXFU</name>
<dbReference type="EMBL" id="BJXR01000014">
    <property type="protein sequence ID" value="GEN06046.1"/>
    <property type="molecule type" value="Genomic_DNA"/>
</dbReference>
<keyword evidence="1" id="KW-0732">Signal</keyword>
<dbReference type="STRING" id="1334629.MFUL124B02_35435"/>
<keyword evidence="4" id="KW-1185">Reference proteome</keyword>
<evidence type="ECO:0000313" key="2">
    <source>
        <dbReference type="EMBL" id="GEN06046.1"/>
    </source>
</evidence>
<comment type="caution">
    <text evidence="2">The sequence shown here is derived from an EMBL/GenBank/DDBJ whole genome shotgun (WGS) entry which is preliminary data.</text>
</comment>
<reference evidence="2 5" key="2">
    <citation type="submission" date="2019-07" db="EMBL/GenBank/DDBJ databases">
        <title>Whole genome shotgun sequence of Myxococcus fulvus NBRC 100333.</title>
        <authorList>
            <person name="Hosoyama A."/>
            <person name="Uohara A."/>
            <person name="Ohji S."/>
            <person name="Ichikawa N."/>
        </authorList>
    </citation>
    <scope>NUCLEOTIDE SEQUENCE [LARGE SCALE GENOMIC DNA]</scope>
    <source>
        <strain evidence="2 5">NBRC 100333</strain>
    </source>
</reference>